<dbReference type="GeneID" id="63803326"/>
<keyword evidence="5" id="KW-1185">Reference proteome</keyword>
<evidence type="ECO:0000256" key="2">
    <source>
        <dbReference type="RuleBase" id="RU000363"/>
    </source>
</evidence>
<dbReference type="Gene3D" id="3.40.50.720">
    <property type="entry name" value="NAD(P)-binding Rossmann-like Domain"/>
    <property type="match status" value="1"/>
</dbReference>
<gene>
    <name evidence="4" type="ORF">DL89DRAFT_265460</name>
</gene>
<evidence type="ECO:0000313" key="4">
    <source>
        <dbReference type="EMBL" id="ORX73379.1"/>
    </source>
</evidence>
<dbReference type="GO" id="GO:0016491">
    <property type="term" value="F:oxidoreductase activity"/>
    <property type="evidence" value="ECO:0007669"/>
    <property type="project" value="UniProtKB-KW"/>
</dbReference>
<dbReference type="OrthoDB" id="191139at2759"/>
<dbReference type="InterPro" id="IPR002347">
    <property type="entry name" value="SDR_fam"/>
</dbReference>
<accession>A0A1Y1WIL7</accession>
<keyword evidence="3" id="KW-0812">Transmembrane</keyword>
<comment type="caution">
    <text evidence="4">The sequence shown here is derived from an EMBL/GenBank/DDBJ whole genome shotgun (WGS) entry which is preliminary data.</text>
</comment>
<keyword evidence="3" id="KW-0472">Membrane</keyword>
<dbReference type="PRINTS" id="PR00080">
    <property type="entry name" value="SDRFAMILY"/>
</dbReference>
<evidence type="ECO:0000313" key="5">
    <source>
        <dbReference type="Proteomes" id="UP000193922"/>
    </source>
</evidence>
<proteinExistence type="inferred from homology"/>
<sequence>MFITTFANSAVYWTIRTFIRAGPLIWISGSLGSLIDIIYAFLSKALVNSQKQVDDIVKDALDNGAGNGKTAVITGANSGIGYETAKAIGRAGYHTILACRNPKLGEEAVNRLKAETGTDNFELMVLDLASFASIRKFAGEFKKRHQSLSLLVNNAGVFMCPYMTTVEGIEMQFGTNHVGHFLLTNKLLDVIKRSGPARIINISSIASYINARFDKEMVKDKRAYSRLFAYCNAKLSNVMFTAALARRLEGTEVTTNSLHPGFISTNIFAHIGLWQRLQNLLFINPTQGALTSIYLALSPKVNGVSGKYFVRCQTTHAHPSASSVDEQEELWKFTEELIAKHSEQTSYGTF</sequence>
<dbReference type="STRING" id="61395.A0A1Y1WIL7"/>
<dbReference type="PANTHER" id="PTHR43157:SF31">
    <property type="entry name" value="PHOSPHATIDYLINOSITOL-GLYCAN BIOSYNTHESIS CLASS F PROTEIN"/>
    <property type="match status" value="1"/>
</dbReference>
<dbReference type="SUPFAM" id="SSF51735">
    <property type="entry name" value="NAD(P)-binding Rossmann-fold domains"/>
    <property type="match status" value="1"/>
</dbReference>
<dbReference type="Pfam" id="PF00106">
    <property type="entry name" value="adh_short"/>
    <property type="match status" value="1"/>
</dbReference>
<dbReference type="InterPro" id="IPR036291">
    <property type="entry name" value="NAD(P)-bd_dom_sf"/>
</dbReference>
<dbReference type="RefSeq" id="XP_040746719.1">
    <property type="nucleotide sequence ID" value="XM_040886678.1"/>
</dbReference>
<comment type="similarity">
    <text evidence="2">Belongs to the short-chain dehydrogenases/reductases (SDR) family.</text>
</comment>
<dbReference type="PRINTS" id="PR00081">
    <property type="entry name" value="GDHRDH"/>
</dbReference>
<organism evidence="4 5">
    <name type="scientific">Linderina pennispora</name>
    <dbReference type="NCBI Taxonomy" id="61395"/>
    <lineage>
        <taxon>Eukaryota</taxon>
        <taxon>Fungi</taxon>
        <taxon>Fungi incertae sedis</taxon>
        <taxon>Zoopagomycota</taxon>
        <taxon>Kickxellomycotina</taxon>
        <taxon>Kickxellomycetes</taxon>
        <taxon>Kickxellales</taxon>
        <taxon>Kickxellaceae</taxon>
        <taxon>Linderina</taxon>
    </lineage>
</organism>
<name>A0A1Y1WIL7_9FUNG</name>
<keyword evidence="3" id="KW-1133">Transmembrane helix</keyword>
<evidence type="ECO:0000256" key="3">
    <source>
        <dbReference type="SAM" id="Phobius"/>
    </source>
</evidence>
<evidence type="ECO:0000256" key="1">
    <source>
        <dbReference type="ARBA" id="ARBA00023002"/>
    </source>
</evidence>
<dbReference type="CDD" id="cd05327">
    <property type="entry name" value="retinol-DH_like_SDR_c_like"/>
    <property type="match status" value="1"/>
</dbReference>
<dbReference type="PANTHER" id="PTHR43157">
    <property type="entry name" value="PHOSPHATIDYLINOSITOL-GLYCAN BIOSYNTHESIS CLASS F PROTEIN-RELATED"/>
    <property type="match status" value="1"/>
</dbReference>
<reference evidence="4 5" key="1">
    <citation type="submission" date="2016-07" db="EMBL/GenBank/DDBJ databases">
        <title>Pervasive Adenine N6-methylation of Active Genes in Fungi.</title>
        <authorList>
            <consortium name="DOE Joint Genome Institute"/>
            <person name="Mondo S.J."/>
            <person name="Dannebaum R.O."/>
            <person name="Kuo R.C."/>
            <person name="Labutti K."/>
            <person name="Haridas S."/>
            <person name="Kuo A."/>
            <person name="Salamov A."/>
            <person name="Ahrendt S.R."/>
            <person name="Lipzen A."/>
            <person name="Sullivan W."/>
            <person name="Andreopoulos W.B."/>
            <person name="Clum A."/>
            <person name="Lindquist E."/>
            <person name="Daum C."/>
            <person name="Ramamoorthy G.K."/>
            <person name="Gryganskyi A."/>
            <person name="Culley D."/>
            <person name="Magnuson J.K."/>
            <person name="James T.Y."/>
            <person name="O'Malley M.A."/>
            <person name="Stajich J.E."/>
            <person name="Spatafora J.W."/>
            <person name="Visel A."/>
            <person name="Grigoriev I.V."/>
        </authorList>
    </citation>
    <scope>NUCLEOTIDE SEQUENCE [LARGE SCALE GENOMIC DNA]</scope>
    <source>
        <strain evidence="4 5">ATCC 12442</strain>
    </source>
</reference>
<feature type="transmembrane region" description="Helical" evidence="3">
    <location>
        <begin position="24"/>
        <end position="42"/>
    </location>
</feature>
<dbReference type="Proteomes" id="UP000193922">
    <property type="component" value="Unassembled WGS sequence"/>
</dbReference>
<keyword evidence="1" id="KW-0560">Oxidoreductase</keyword>
<protein>
    <submittedName>
        <fullName evidence="4">NAD(P)-binding protein</fullName>
    </submittedName>
</protein>
<dbReference type="AlphaFoldDB" id="A0A1Y1WIL7"/>
<dbReference type="EMBL" id="MCFD01000002">
    <property type="protein sequence ID" value="ORX73379.1"/>
    <property type="molecule type" value="Genomic_DNA"/>
</dbReference>